<dbReference type="Gene3D" id="1.10.1740.10">
    <property type="match status" value="1"/>
</dbReference>
<dbReference type="CDD" id="cd06171">
    <property type="entry name" value="Sigma70_r4"/>
    <property type="match status" value="1"/>
</dbReference>
<evidence type="ECO:0000256" key="2">
    <source>
        <dbReference type="ARBA" id="ARBA00023082"/>
    </source>
</evidence>
<feature type="domain" description="RNA polymerase sigma-70 region 3" evidence="6">
    <location>
        <begin position="105"/>
        <end position="163"/>
    </location>
</feature>
<keyword evidence="3" id="KW-0238">DNA-binding</keyword>
<dbReference type="Gene3D" id="1.20.140.160">
    <property type="match status" value="1"/>
</dbReference>
<evidence type="ECO:0000256" key="4">
    <source>
        <dbReference type="ARBA" id="ARBA00023163"/>
    </source>
</evidence>
<dbReference type="NCBIfam" id="TIGR02937">
    <property type="entry name" value="sigma70-ECF"/>
    <property type="match status" value="1"/>
</dbReference>
<dbReference type="PANTHER" id="PTHR30385">
    <property type="entry name" value="SIGMA FACTOR F FLAGELLAR"/>
    <property type="match status" value="1"/>
</dbReference>
<dbReference type="InterPro" id="IPR007630">
    <property type="entry name" value="RNA_pol_sigma70_r4"/>
</dbReference>
<proteinExistence type="predicted"/>
<feature type="domain" description="RNA polymerase sigma-70 region 2" evidence="7">
    <location>
        <begin position="23"/>
        <end position="95"/>
    </location>
</feature>
<organism evidence="9 10">
    <name type="scientific">Bryocella elongata</name>
    <dbReference type="NCBI Taxonomy" id="863522"/>
    <lineage>
        <taxon>Bacteria</taxon>
        <taxon>Pseudomonadati</taxon>
        <taxon>Acidobacteriota</taxon>
        <taxon>Terriglobia</taxon>
        <taxon>Terriglobales</taxon>
        <taxon>Acidobacteriaceae</taxon>
        <taxon>Bryocella</taxon>
    </lineage>
</organism>
<name>A0A1H5TL69_9BACT</name>
<dbReference type="Pfam" id="PF04545">
    <property type="entry name" value="Sigma70_r4"/>
    <property type="match status" value="1"/>
</dbReference>
<keyword evidence="1" id="KW-0805">Transcription regulation</keyword>
<dbReference type="InterPro" id="IPR007627">
    <property type="entry name" value="RNA_pol_sigma70_r2"/>
</dbReference>
<evidence type="ECO:0000256" key="3">
    <source>
        <dbReference type="ARBA" id="ARBA00023125"/>
    </source>
</evidence>
<dbReference type="InterPro" id="IPR000943">
    <property type="entry name" value="RNA_pol_sigma70"/>
</dbReference>
<reference evidence="9 10" key="1">
    <citation type="submission" date="2016-10" db="EMBL/GenBank/DDBJ databases">
        <authorList>
            <person name="de Groot N.N."/>
        </authorList>
    </citation>
    <scope>NUCLEOTIDE SEQUENCE [LARGE SCALE GENOMIC DNA]</scope>
    <source>
        <strain evidence="9 10">DSM 22489</strain>
    </source>
</reference>
<dbReference type="PIRSF" id="PIRSF000770">
    <property type="entry name" value="RNA_pol_sigma-SigE/K"/>
    <property type="match status" value="1"/>
</dbReference>
<feature type="domain" description="RNA polymerase sigma-70 region 4" evidence="8">
    <location>
        <begin position="195"/>
        <end position="244"/>
    </location>
</feature>
<dbReference type="InterPro" id="IPR013325">
    <property type="entry name" value="RNA_pol_sigma_r2"/>
</dbReference>
<accession>A0A1H5TL69</accession>
<dbReference type="Pfam" id="PF04539">
    <property type="entry name" value="Sigma70_r3"/>
    <property type="match status" value="1"/>
</dbReference>
<dbReference type="GO" id="GO:0016987">
    <property type="term" value="F:sigma factor activity"/>
    <property type="evidence" value="ECO:0007669"/>
    <property type="project" value="UniProtKB-KW"/>
</dbReference>
<dbReference type="GO" id="GO:0003899">
    <property type="term" value="F:DNA-directed RNA polymerase activity"/>
    <property type="evidence" value="ECO:0007669"/>
    <property type="project" value="InterPro"/>
</dbReference>
<dbReference type="Proteomes" id="UP000236728">
    <property type="component" value="Unassembled WGS sequence"/>
</dbReference>
<dbReference type="InterPro" id="IPR012845">
    <property type="entry name" value="RNA_pol_sigma_FliA_WhiG"/>
</dbReference>
<dbReference type="GO" id="GO:0006352">
    <property type="term" value="P:DNA-templated transcription initiation"/>
    <property type="evidence" value="ECO:0007669"/>
    <property type="project" value="InterPro"/>
</dbReference>
<evidence type="ECO:0000256" key="1">
    <source>
        <dbReference type="ARBA" id="ARBA00023015"/>
    </source>
</evidence>
<keyword evidence="4" id="KW-0804">Transcription</keyword>
<dbReference type="SUPFAM" id="SSF88659">
    <property type="entry name" value="Sigma3 and sigma4 domains of RNA polymerase sigma factors"/>
    <property type="match status" value="2"/>
</dbReference>
<dbReference type="OrthoDB" id="9799825at2"/>
<dbReference type="Pfam" id="PF04542">
    <property type="entry name" value="Sigma70_r2"/>
    <property type="match status" value="1"/>
</dbReference>
<evidence type="ECO:0000256" key="5">
    <source>
        <dbReference type="SAM" id="MobiDB-lite"/>
    </source>
</evidence>
<dbReference type="InterPro" id="IPR007624">
    <property type="entry name" value="RNA_pol_sigma70_r3"/>
</dbReference>
<keyword evidence="10" id="KW-1185">Reference proteome</keyword>
<evidence type="ECO:0000313" key="9">
    <source>
        <dbReference type="EMBL" id="SEF62968.1"/>
    </source>
</evidence>
<dbReference type="AlphaFoldDB" id="A0A1H5TL69"/>
<dbReference type="GO" id="GO:0003677">
    <property type="term" value="F:DNA binding"/>
    <property type="evidence" value="ECO:0007669"/>
    <property type="project" value="UniProtKB-KW"/>
</dbReference>
<evidence type="ECO:0000259" key="6">
    <source>
        <dbReference type="Pfam" id="PF04539"/>
    </source>
</evidence>
<keyword evidence="2" id="KW-0731">Sigma factor</keyword>
<dbReference type="PANTHER" id="PTHR30385:SF7">
    <property type="entry name" value="RNA POLYMERASE SIGMA FACTOR FLIA"/>
    <property type="match status" value="1"/>
</dbReference>
<dbReference type="InterPro" id="IPR014284">
    <property type="entry name" value="RNA_pol_sigma-70_dom"/>
</dbReference>
<dbReference type="NCBIfam" id="NF005413">
    <property type="entry name" value="PRK06986.1"/>
    <property type="match status" value="1"/>
</dbReference>
<dbReference type="InterPro" id="IPR013324">
    <property type="entry name" value="RNA_pol_sigma_r3/r4-like"/>
</dbReference>
<feature type="region of interest" description="Disordered" evidence="5">
    <location>
        <begin position="251"/>
        <end position="272"/>
    </location>
</feature>
<evidence type="ECO:0000259" key="8">
    <source>
        <dbReference type="Pfam" id="PF04545"/>
    </source>
</evidence>
<gene>
    <name evidence="9" type="ORF">SAMN05421819_0637</name>
</gene>
<dbReference type="EMBL" id="FNVA01000001">
    <property type="protein sequence ID" value="SEF62968.1"/>
    <property type="molecule type" value="Genomic_DNA"/>
</dbReference>
<evidence type="ECO:0000259" key="7">
    <source>
        <dbReference type="Pfam" id="PF04542"/>
    </source>
</evidence>
<dbReference type="SUPFAM" id="SSF88946">
    <property type="entry name" value="Sigma2 domain of RNA polymerase sigma factors"/>
    <property type="match status" value="1"/>
</dbReference>
<dbReference type="PRINTS" id="PR00046">
    <property type="entry name" value="SIGMA70FCT"/>
</dbReference>
<evidence type="ECO:0000313" key="10">
    <source>
        <dbReference type="Proteomes" id="UP000236728"/>
    </source>
</evidence>
<sequence length="299" mass="33028">MTAAEIAYRSTATVDEFDERNELVMKELPQVYYIAARIRERLPQHVEMEDLVNAGVLGLIEATRNFDSAKNAGFSTFAKFRIRGAILDSLRKLDWGSRTLRRKGRAISASIASLASKLSRQPTHEEIAADLNMELSELQNTMTELDGLYLVGQQSDSDGDSSVSYDLIESAPSRGGDNPFELCLEGEMKEQLAKAIGQLSEREQLILSLYYEGEATMKEIAEIVGVVVSRVSQIHSGALMKLRAAMQHLNEKPEAKKEVERPAAVRATEKSMPRAIKTRPAMPASWARATAAASARRLA</sequence>
<protein>
    <submittedName>
        <fullName evidence="9">RNA polymerase, sigma 28 subunit, SigD/FliA/WhiG</fullName>
    </submittedName>
</protein>
<dbReference type="NCBIfam" id="TIGR02479">
    <property type="entry name" value="FliA_WhiG"/>
    <property type="match status" value="1"/>
</dbReference>